<dbReference type="PROSITE" id="PS51608">
    <property type="entry name" value="SAM_MT_UBIE"/>
    <property type="match status" value="1"/>
</dbReference>
<dbReference type="SUPFAM" id="SSF53335">
    <property type="entry name" value="S-adenosyl-L-methionine-dependent methyltransferases"/>
    <property type="match status" value="1"/>
</dbReference>
<keyword evidence="4" id="KW-0831">Ubiquinone biosynthesis</keyword>
<evidence type="ECO:0000256" key="5">
    <source>
        <dbReference type="ARBA" id="ARBA00022691"/>
    </source>
</evidence>
<gene>
    <name evidence="7" type="ORF">EAH89_30025</name>
</gene>
<dbReference type="PANTHER" id="PTHR43591">
    <property type="entry name" value="METHYLTRANSFERASE"/>
    <property type="match status" value="1"/>
</dbReference>
<evidence type="ECO:0000256" key="3">
    <source>
        <dbReference type="ARBA" id="ARBA00022679"/>
    </source>
</evidence>
<feature type="region of interest" description="Disordered" evidence="6">
    <location>
        <begin position="1"/>
        <end position="20"/>
    </location>
</feature>
<evidence type="ECO:0000256" key="2">
    <source>
        <dbReference type="ARBA" id="ARBA00022603"/>
    </source>
</evidence>
<dbReference type="PROSITE" id="PS01184">
    <property type="entry name" value="UBIE_2"/>
    <property type="match status" value="1"/>
</dbReference>
<evidence type="ECO:0000313" key="8">
    <source>
        <dbReference type="Proteomes" id="UP000317078"/>
    </source>
</evidence>
<dbReference type="RefSeq" id="WP_140887791.1">
    <property type="nucleotide sequence ID" value="NZ_RCZP01000090.1"/>
</dbReference>
<dbReference type="GO" id="GO:0006744">
    <property type="term" value="P:ubiquinone biosynthetic process"/>
    <property type="evidence" value="ECO:0007669"/>
    <property type="project" value="UniProtKB-KW"/>
</dbReference>
<feature type="compositionally biased region" description="Low complexity" evidence="6">
    <location>
        <begin position="8"/>
        <end position="20"/>
    </location>
</feature>
<keyword evidence="1" id="KW-0474">Menaquinone biosynthesis</keyword>
<dbReference type="Gene3D" id="3.40.50.150">
    <property type="entry name" value="Vaccinia Virus protein VP39"/>
    <property type="match status" value="1"/>
</dbReference>
<dbReference type="EMBL" id="RCZP01000090">
    <property type="protein sequence ID" value="TPG37686.1"/>
    <property type="molecule type" value="Genomic_DNA"/>
</dbReference>
<dbReference type="InterPro" id="IPR023576">
    <property type="entry name" value="UbiE/COQ5_MeTrFase_CS"/>
</dbReference>
<proteinExistence type="predicted"/>
<keyword evidence="2 7" id="KW-0489">Methyltransferase</keyword>
<reference evidence="7 8" key="1">
    <citation type="journal article" date="2019" name="Environ. Microbiol.">
        <title>Species interactions and distinct microbial communities in high Arctic permafrost affected cryosols are associated with the CH4 and CO2 gas fluxes.</title>
        <authorList>
            <person name="Altshuler I."/>
            <person name="Hamel J."/>
            <person name="Turney S."/>
            <person name="Magnuson E."/>
            <person name="Levesque R."/>
            <person name="Greer C."/>
            <person name="Whyte L.G."/>
        </authorList>
    </citation>
    <scope>NUCLEOTIDE SEQUENCE [LARGE SCALE GENOMIC DNA]</scope>
    <source>
        <strain evidence="7 8">S9.3B</strain>
    </source>
</reference>
<dbReference type="Pfam" id="PF01209">
    <property type="entry name" value="Ubie_methyltran"/>
    <property type="match status" value="1"/>
</dbReference>
<dbReference type="AlphaFoldDB" id="A0A502EMH1"/>
<dbReference type="PANTHER" id="PTHR43591:SF24">
    <property type="entry name" value="2-METHOXY-6-POLYPRENYL-1,4-BENZOQUINOL METHYLASE, MITOCHONDRIAL"/>
    <property type="match status" value="1"/>
</dbReference>
<keyword evidence="3 7" id="KW-0808">Transferase</keyword>
<accession>A0A502EMH1</accession>
<dbReference type="CDD" id="cd02440">
    <property type="entry name" value="AdoMet_MTases"/>
    <property type="match status" value="1"/>
</dbReference>
<evidence type="ECO:0000256" key="6">
    <source>
        <dbReference type="SAM" id="MobiDB-lite"/>
    </source>
</evidence>
<dbReference type="GO" id="GO:0009234">
    <property type="term" value="P:menaquinone biosynthetic process"/>
    <property type="evidence" value="ECO:0007669"/>
    <property type="project" value="UniProtKB-KW"/>
</dbReference>
<dbReference type="GO" id="GO:0008168">
    <property type="term" value="F:methyltransferase activity"/>
    <property type="evidence" value="ECO:0007669"/>
    <property type="project" value="UniProtKB-KW"/>
</dbReference>
<dbReference type="GO" id="GO:0032259">
    <property type="term" value="P:methylation"/>
    <property type="evidence" value="ECO:0007669"/>
    <property type="project" value="UniProtKB-KW"/>
</dbReference>
<organism evidence="7 8">
    <name type="scientific">Muricoccus nepalensis</name>
    <dbReference type="NCBI Taxonomy" id="1854500"/>
    <lineage>
        <taxon>Bacteria</taxon>
        <taxon>Pseudomonadati</taxon>
        <taxon>Pseudomonadota</taxon>
        <taxon>Alphaproteobacteria</taxon>
        <taxon>Acetobacterales</taxon>
        <taxon>Roseomonadaceae</taxon>
        <taxon>Muricoccus</taxon>
    </lineage>
</organism>
<name>A0A502EMH1_9PROT</name>
<keyword evidence="5" id="KW-0949">S-adenosyl-L-methionine</keyword>
<dbReference type="Proteomes" id="UP000317078">
    <property type="component" value="Unassembled WGS sequence"/>
</dbReference>
<comment type="caution">
    <text evidence="7">The sequence shown here is derived from an EMBL/GenBank/DDBJ whole genome shotgun (WGS) entry which is preliminary data.</text>
</comment>
<evidence type="ECO:0000256" key="4">
    <source>
        <dbReference type="ARBA" id="ARBA00022688"/>
    </source>
</evidence>
<dbReference type="OrthoDB" id="21342at2"/>
<evidence type="ECO:0000313" key="7">
    <source>
        <dbReference type="EMBL" id="TPG37686.1"/>
    </source>
</evidence>
<keyword evidence="8" id="KW-1185">Reference proteome</keyword>
<protein>
    <submittedName>
        <fullName evidence="7">Methyltransferase domain-containing protein</fullName>
    </submittedName>
</protein>
<evidence type="ECO:0000256" key="1">
    <source>
        <dbReference type="ARBA" id="ARBA00022428"/>
    </source>
</evidence>
<dbReference type="InterPro" id="IPR004033">
    <property type="entry name" value="UbiE/COQ5_MeTrFase"/>
</dbReference>
<dbReference type="InterPro" id="IPR029063">
    <property type="entry name" value="SAM-dependent_MTases_sf"/>
</dbReference>
<sequence length="258" mass="27880">MSERITQPPGEAPASGAAPHPVLAHRYARPEEREGFVRNLFDQTAPHYDRIDRVFSLGTGPGYRRRALREAGLRPGMRVLDVATGTGLVARQAVAITGDPALVTGLDPSEGMLAEARRALPGVTLLQGRAERIPLPDASVDFLSMGYALRHVADLGAAFAEYRRVLRPGGTALILEIGRPESRLARAIARFYMGAAIPALCWLAAPRHRSGELMAYYWETIEACVPAETILGAMRGAGFAEAACTTELEVFRAYTARA</sequence>